<sequence>MCKAATCATCNKKTWWGCGRHVPGIMDNVPVEEMCTCEPKVEKDGKQYPPMAKNSPRLASVRELVGGGKRGKKDYAKDGKDGEEGKAPGAKMTSGGVLRGMLTSVANVASGGLSSYTK</sequence>
<name>A0A0C3DT94_OIDMZ</name>
<evidence type="ECO:0000256" key="1">
    <source>
        <dbReference type="SAM" id="MobiDB-lite"/>
    </source>
</evidence>
<dbReference type="PANTHER" id="PTHR34724:SF2">
    <property type="entry name" value="OS12G0596101 PROTEIN"/>
    <property type="match status" value="1"/>
</dbReference>
<gene>
    <name evidence="2" type="ORF">OIDMADRAFT_177534</name>
</gene>
<dbReference type="HOGENOM" id="CLU_2073836_0_0_1"/>
<feature type="compositionally biased region" description="Basic and acidic residues" evidence="1">
    <location>
        <begin position="73"/>
        <end position="86"/>
    </location>
</feature>
<organism evidence="2 3">
    <name type="scientific">Oidiodendron maius (strain Zn)</name>
    <dbReference type="NCBI Taxonomy" id="913774"/>
    <lineage>
        <taxon>Eukaryota</taxon>
        <taxon>Fungi</taxon>
        <taxon>Dikarya</taxon>
        <taxon>Ascomycota</taxon>
        <taxon>Pezizomycotina</taxon>
        <taxon>Leotiomycetes</taxon>
        <taxon>Leotiomycetes incertae sedis</taxon>
        <taxon>Myxotrichaceae</taxon>
        <taxon>Oidiodendron</taxon>
    </lineage>
</organism>
<dbReference type="Proteomes" id="UP000054321">
    <property type="component" value="Unassembled WGS sequence"/>
</dbReference>
<dbReference type="InParanoid" id="A0A0C3DT94"/>
<proteinExistence type="predicted"/>
<protein>
    <submittedName>
        <fullName evidence="2">Uncharacterized protein</fullName>
    </submittedName>
</protein>
<dbReference type="PANTHER" id="PTHR34724">
    <property type="entry name" value="OS12G0596101 PROTEIN"/>
    <property type="match status" value="1"/>
</dbReference>
<feature type="region of interest" description="Disordered" evidence="1">
    <location>
        <begin position="45"/>
        <end position="96"/>
    </location>
</feature>
<evidence type="ECO:0000313" key="3">
    <source>
        <dbReference type="Proteomes" id="UP000054321"/>
    </source>
</evidence>
<keyword evidence="3" id="KW-1185">Reference proteome</keyword>
<dbReference type="EMBL" id="KN832872">
    <property type="protein sequence ID" value="KIN05298.1"/>
    <property type="molecule type" value="Genomic_DNA"/>
</dbReference>
<dbReference type="AlphaFoldDB" id="A0A0C3DT94"/>
<reference evidence="3" key="2">
    <citation type="submission" date="2015-01" db="EMBL/GenBank/DDBJ databases">
        <title>Evolutionary Origins and Diversification of the Mycorrhizal Mutualists.</title>
        <authorList>
            <consortium name="DOE Joint Genome Institute"/>
            <consortium name="Mycorrhizal Genomics Consortium"/>
            <person name="Kohler A."/>
            <person name="Kuo A."/>
            <person name="Nagy L.G."/>
            <person name="Floudas D."/>
            <person name="Copeland A."/>
            <person name="Barry K.W."/>
            <person name="Cichocki N."/>
            <person name="Veneault-Fourrey C."/>
            <person name="LaButti K."/>
            <person name="Lindquist E.A."/>
            <person name="Lipzen A."/>
            <person name="Lundell T."/>
            <person name="Morin E."/>
            <person name="Murat C."/>
            <person name="Riley R."/>
            <person name="Ohm R."/>
            <person name="Sun H."/>
            <person name="Tunlid A."/>
            <person name="Henrissat B."/>
            <person name="Grigoriev I.V."/>
            <person name="Hibbett D.S."/>
            <person name="Martin F."/>
        </authorList>
    </citation>
    <scope>NUCLEOTIDE SEQUENCE [LARGE SCALE GENOMIC DNA]</scope>
    <source>
        <strain evidence="3">Zn</strain>
    </source>
</reference>
<dbReference type="OrthoDB" id="88410at2759"/>
<accession>A0A0C3DT94</accession>
<reference evidence="2 3" key="1">
    <citation type="submission" date="2014-04" db="EMBL/GenBank/DDBJ databases">
        <authorList>
            <consortium name="DOE Joint Genome Institute"/>
            <person name="Kuo A."/>
            <person name="Martino E."/>
            <person name="Perotto S."/>
            <person name="Kohler A."/>
            <person name="Nagy L.G."/>
            <person name="Floudas D."/>
            <person name="Copeland A."/>
            <person name="Barry K.W."/>
            <person name="Cichocki N."/>
            <person name="Veneault-Fourrey C."/>
            <person name="LaButti K."/>
            <person name="Lindquist E.A."/>
            <person name="Lipzen A."/>
            <person name="Lundell T."/>
            <person name="Morin E."/>
            <person name="Murat C."/>
            <person name="Sun H."/>
            <person name="Tunlid A."/>
            <person name="Henrissat B."/>
            <person name="Grigoriev I.V."/>
            <person name="Hibbett D.S."/>
            <person name="Martin F."/>
            <person name="Nordberg H.P."/>
            <person name="Cantor M.N."/>
            <person name="Hua S.X."/>
        </authorList>
    </citation>
    <scope>NUCLEOTIDE SEQUENCE [LARGE SCALE GENOMIC DNA]</scope>
    <source>
        <strain evidence="2 3">Zn</strain>
    </source>
</reference>
<evidence type="ECO:0000313" key="2">
    <source>
        <dbReference type="EMBL" id="KIN05298.1"/>
    </source>
</evidence>